<feature type="compositionally biased region" description="Polar residues" evidence="1">
    <location>
        <begin position="15"/>
        <end position="26"/>
    </location>
</feature>
<accession>A0A183BUU2</accession>
<evidence type="ECO:0000313" key="3">
    <source>
        <dbReference type="WBParaSite" id="GPLIN_000437800"/>
    </source>
</evidence>
<dbReference type="WBParaSite" id="GPLIN_000437800">
    <property type="protein sequence ID" value="GPLIN_000437800"/>
    <property type="gene ID" value="GPLIN_000437800"/>
</dbReference>
<name>A0A183BUU2_GLOPA</name>
<proteinExistence type="predicted"/>
<protein>
    <submittedName>
        <fullName evidence="3">Uncharacterized protein</fullName>
    </submittedName>
</protein>
<evidence type="ECO:0000313" key="2">
    <source>
        <dbReference type="Proteomes" id="UP000050741"/>
    </source>
</evidence>
<reference evidence="2" key="1">
    <citation type="submission" date="2013-12" db="EMBL/GenBank/DDBJ databases">
        <authorList>
            <person name="Aslett M."/>
        </authorList>
    </citation>
    <scope>NUCLEOTIDE SEQUENCE [LARGE SCALE GENOMIC DNA]</scope>
    <source>
        <strain evidence="2">Lindley</strain>
    </source>
</reference>
<sequence>MEMADDSSPVPFSASHPQEQQSPELCTNNSTSVSLSVATTASEGQASQIHSQHAHSSTNSPVDLLDEVDANGKLDLSGRQLAALADAGTNQKSGGNGEGEHPKIVRLIVSQNCLRSLDCANLPLKHCTEVRAEFKRLDMGGALGRRLYKATRNFKGC</sequence>
<keyword evidence="2" id="KW-1185">Reference proteome</keyword>
<evidence type="ECO:0000256" key="1">
    <source>
        <dbReference type="SAM" id="MobiDB-lite"/>
    </source>
</evidence>
<reference evidence="2" key="2">
    <citation type="submission" date="2014-05" db="EMBL/GenBank/DDBJ databases">
        <title>The genome and life-stage specific transcriptomes of Globodera pallida elucidate key aspects of plant parasitism by a cyst nematode.</title>
        <authorList>
            <person name="Cotton J.A."/>
            <person name="Lilley C.J."/>
            <person name="Jones L.M."/>
            <person name="Kikuchi T."/>
            <person name="Reid A.J."/>
            <person name="Thorpe P."/>
            <person name="Tsai I.J."/>
            <person name="Beasley H."/>
            <person name="Blok V."/>
            <person name="Cock P.J.A."/>
            <person name="Van den Akker S.E."/>
            <person name="Holroyd N."/>
            <person name="Hunt M."/>
            <person name="Mantelin S."/>
            <person name="Naghra H."/>
            <person name="Pain A."/>
            <person name="Palomares-Rius J.E."/>
            <person name="Zarowiecki M."/>
            <person name="Berriman M."/>
            <person name="Jones J.T."/>
            <person name="Urwin P.E."/>
        </authorList>
    </citation>
    <scope>NUCLEOTIDE SEQUENCE [LARGE SCALE GENOMIC DNA]</scope>
    <source>
        <strain evidence="2">Lindley</strain>
    </source>
</reference>
<reference evidence="3" key="3">
    <citation type="submission" date="2016-06" db="UniProtKB">
        <authorList>
            <consortium name="WormBaseParasite"/>
        </authorList>
    </citation>
    <scope>IDENTIFICATION</scope>
</reference>
<feature type="compositionally biased region" description="Low complexity" evidence="1">
    <location>
        <begin position="27"/>
        <end position="57"/>
    </location>
</feature>
<dbReference type="AlphaFoldDB" id="A0A183BUU2"/>
<feature type="region of interest" description="Disordered" evidence="1">
    <location>
        <begin position="1"/>
        <end position="66"/>
    </location>
</feature>
<organism evidence="2 3">
    <name type="scientific">Globodera pallida</name>
    <name type="common">Potato cyst nematode worm</name>
    <name type="synonym">Heterodera pallida</name>
    <dbReference type="NCBI Taxonomy" id="36090"/>
    <lineage>
        <taxon>Eukaryota</taxon>
        <taxon>Metazoa</taxon>
        <taxon>Ecdysozoa</taxon>
        <taxon>Nematoda</taxon>
        <taxon>Chromadorea</taxon>
        <taxon>Rhabditida</taxon>
        <taxon>Tylenchina</taxon>
        <taxon>Tylenchomorpha</taxon>
        <taxon>Tylenchoidea</taxon>
        <taxon>Heteroderidae</taxon>
        <taxon>Heteroderinae</taxon>
        <taxon>Globodera</taxon>
    </lineage>
</organism>
<dbReference type="Proteomes" id="UP000050741">
    <property type="component" value="Unassembled WGS sequence"/>
</dbReference>